<keyword evidence="1" id="KW-0472">Membrane</keyword>
<dbReference type="Gene3D" id="1.25.40.10">
    <property type="entry name" value="Tetratricopeptide repeat domain"/>
    <property type="match status" value="1"/>
</dbReference>
<keyword evidence="1" id="KW-0812">Transmembrane</keyword>
<name>A0ABS2NLQ4_9FIRM</name>
<gene>
    <name evidence="2" type="ORF">JOC73_000329</name>
</gene>
<dbReference type="EMBL" id="JAFBEE010000001">
    <property type="protein sequence ID" value="MBM7613821.1"/>
    <property type="molecule type" value="Genomic_DNA"/>
</dbReference>
<evidence type="ECO:0000256" key="1">
    <source>
        <dbReference type="SAM" id="Phobius"/>
    </source>
</evidence>
<sequence length="223" mass="25832">MEILIGFGVVIILYLVIYFIPLLKRTKNLESKLAEGKDIKGYIAELDKMINKTKNKKYENFLMISKSSGLLALGKYREAANLLKLVDLGSLPNIYIVQYYNNLLYSQLMQENLNDAEALREASRKLLGKYEKQKSLKNSIKNTFATYEYYLGDLEKSQSMFEELLKDQNSILLYKIASHYFLGLIDLKKENKEQAKEKFEKVLNTGHNNIFFEKKAASLLKEL</sequence>
<accession>A0ABS2NLQ4</accession>
<dbReference type="SUPFAM" id="SSF48452">
    <property type="entry name" value="TPR-like"/>
    <property type="match status" value="1"/>
</dbReference>
<organism evidence="2 3">
    <name type="scientific">Alkaliphilus hydrothermalis</name>
    <dbReference type="NCBI Taxonomy" id="1482730"/>
    <lineage>
        <taxon>Bacteria</taxon>
        <taxon>Bacillati</taxon>
        <taxon>Bacillota</taxon>
        <taxon>Clostridia</taxon>
        <taxon>Peptostreptococcales</taxon>
        <taxon>Natronincolaceae</taxon>
        <taxon>Alkaliphilus</taxon>
    </lineage>
</organism>
<keyword evidence="1" id="KW-1133">Transmembrane helix</keyword>
<proteinExistence type="predicted"/>
<reference evidence="2 3" key="1">
    <citation type="submission" date="2021-01" db="EMBL/GenBank/DDBJ databases">
        <title>Genomic Encyclopedia of Type Strains, Phase IV (KMG-IV): sequencing the most valuable type-strain genomes for metagenomic binning, comparative biology and taxonomic classification.</title>
        <authorList>
            <person name="Goeker M."/>
        </authorList>
    </citation>
    <scope>NUCLEOTIDE SEQUENCE [LARGE SCALE GENOMIC DNA]</scope>
    <source>
        <strain evidence="2 3">DSM 25890</strain>
    </source>
</reference>
<evidence type="ECO:0000313" key="2">
    <source>
        <dbReference type="EMBL" id="MBM7613821.1"/>
    </source>
</evidence>
<dbReference type="Proteomes" id="UP001314796">
    <property type="component" value="Unassembled WGS sequence"/>
</dbReference>
<comment type="caution">
    <text evidence="2">The sequence shown here is derived from an EMBL/GenBank/DDBJ whole genome shotgun (WGS) entry which is preliminary data.</text>
</comment>
<evidence type="ECO:0000313" key="3">
    <source>
        <dbReference type="Proteomes" id="UP001314796"/>
    </source>
</evidence>
<evidence type="ECO:0008006" key="4">
    <source>
        <dbReference type="Google" id="ProtNLM"/>
    </source>
</evidence>
<dbReference type="RefSeq" id="WP_204400086.1">
    <property type="nucleotide sequence ID" value="NZ_JAFBEE010000001.1"/>
</dbReference>
<keyword evidence="3" id="KW-1185">Reference proteome</keyword>
<protein>
    <recommendedName>
        <fullName evidence="4">Tetratricopeptide repeat-containing protein</fullName>
    </recommendedName>
</protein>
<dbReference type="InterPro" id="IPR011990">
    <property type="entry name" value="TPR-like_helical_dom_sf"/>
</dbReference>
<feature type="transmembrane region" description="Helical" evidence="1">
    <location>
        <begin position="6"/>
        <end position="23"/>
    </location>
</feature>